<dbReference type="Proteomes" id="UP000630887">
    <property type="component" value="Unassembled WGS sequence"/>
</dbReference>
<dbReference type="GO" id="GO:0051453">
    <property type="term" value="P:regulation of intracellular pH"/>
    <property type="evidence" value="ECO:0007669"/>
    <property type="project" value="TreeGrafter"/>
</dbReference>
<evidence type="ECO:0000256" key="5">
    <source>
        <dbReference type="ARBA" id="ARBA00022989"/>
    </source>
</evidence>
<feature type="transmembrane region" description="Helical" evidence="10">
    <location>
        <begin position="82"/>
        <end position="107"/>
    </location>
</feature>
<keyword evidence="3" id="KW-1003">Cell membrane</keyword>
<sequence>MGGMDQRTVILVLLVLGLLGVPVGARLRLPAPVVATVFGAALGLLPGSSLSLHPEVILPVLLPPLLYAAVQRSSWRRFARGWKAILLLAVALVFVTTAAVAAVAASIHPALPLGAAVVLGAITSPPDPAAVSAMAGRLGLPRRTITLLEGEGLFNDVTALTIYQVAVAGVLTGTLSVWSAVASFGYTAAAGAGIGLAAGMLFGWLFDRLPTAELRAGLSLLTPYTAYLAADSAHASGVLAVLAAGFWLGATRADPDDVAGRLSGRNFWDVVEELVTGFTFGLIGLEFIEALDDLDAGVWPYTRFAILICLTLVAVRFAWMFGVGGLARRMRAREPADVPVGWGETLVVAWAGMRGVVTIATALALPRDFPARSQIVFVAAVVAVVTLLLPGVTLPWLVGRLGLSTGAQRRRQAEREVIAVAQDAGLARLEQLRADGTVSAETAHRLGEWQRAILLDEEAEDDDWVQQRRRLGDVRAQLLAAARAAVLEHRAREPEAVDDVLRRLDLHSAVY</sequence>
<feature type="transmembrane region" description="Helical" evidence="10">
    <location>
        <begin position="51"/>
        <end position="70"/>
    </location>
</feature>
<dbReference type="GO" id="GO:0098719">
    <property type="term" value="P:sodium ion import across plasma membrane"/>
    <property type="evidence" value="ECO:0007669"/>
    <property type="project" value="TreeGrafter"/>
</dbReference>
<evidence type="ECO:0000256" key="10">
    <source>
        <dbReference type="SAM" id="Phobius"/>
    </source>
</evidence>
<name>A0A8J3P5L6_9ACTN</name>
<dbReference type="GO" id="GO:0015386">
    <property type="term" value="F:potassium:proton antiporter activity"/>
    <property type="evidence" value="ECO:0007669"/>
    <property type="project" value="TreeGrafter"/>
</dbReference>
<comment type="caution">
    <text evidence="12">The sequence shown here is derived from an EMBL/GenBank/DDBJ whole genome shotgun (WGS) entry which is preliminary data.</text>
</comment>
<feature type="transmembrane region" description="Helical" evidence="10">
    <location>
        <begin position="157"/>
        <end position="178"/>
    </location>
</feature>
<keyword evidence="4 10" id="KW-0812">Transmembrane</keyword>
<dbReference type="PANTHER" id="PTHR10110:SF86">
    <property type="entry name" value="SODIUM_HYDROGEN EXCHANGER 7"/>
    <property type="match status" value="1"/>
</dbReference>
<protein>
    <submittedName>
        <fullName evidence="12">Na+/H+ antiporter</fullName>
    </submittedName>
</protein>
<dbReference type="Gene3D" id="6.10.140.1330">
    <property type="match status" value="1"/>
</dbReference>
<evidence type="ECO:0000256" key="8">
    <source>
        <dbReference type="ARBA" id="ARBA00023136"/>
    </source>
</evidence>
<accession>A0A8J3P5L6</accession>
<evidence type="ECO:0000256" key="9">
    <source>
        <dbReference type="ARBA" id="ARBA00023201"/>
    </source>
</evidence>
<reference evidence="12 13" key="1">
    <citation type="submission" date="2021-01" db="EMBL/GenBank/DDBJ databases">
        <title>Whole genome shotgun sequence of Catellatospora coxensis NBRC 107359.</title>
        <authorList>
            <person name="Komaki H."/>
            <person name="Tamura T."/>
        </authorList>
    </citation>
    <scope>NUCLEOTIDE SEQUENCE [LARGE SCALE GENOMIC DNA]</scope>
    <source>
        <strain evidence="12 13">NBRC 107359</strain>
    </source>
</reference>
<evidence type="ECO:0000313" key="12">
    <source>
        <dbReference type="EMBL" id="GIG04609.1"/>
    </source>
</evidence>
<feature type="transmembrane region" description="Helical" evidence="10">
    <location>
        <begin position="227"/>
        <end position="248"/>
    </location>
</feature>
<dbReference type="PANTHER" id="PTHR10110">
    <property type="entry name" value="SODIUM/HYDROGEN EXCHANGER"/>
    <property type="match status" value="1"/>
</dbReference>
<evidence type="ECO:0000256" key="4">
    <source>
        <dbReference type="ARBA" id="ARBA00022692"/>
    </source>
</evidence>
<evidence type="ECO:0000313" key="13">
    <source>
        <dbReference type="Proteomes" id="UP000630887"/>
    </source>
</evidence>
<keyword evidence="2" id="KW-0813">Transport</keyword>
<dbReference type="InterPro" id="IPR018422">
    <property type="entry name" value="Cation/H_exchanger_CPA1"/>
</dbReference>
<evidence type="ECO:0000256" key="3">
    <source>
        <dbReference type="ARBA" id="ARBA00022475"/>
    </source>
</evidence>
<dbReference type="InterPro" id="IPR006153">
    <property type="entry name" value="Cation/H_exchanger_TM"/>
</dbReference>
<keyword evidence="5 10" id="KW-1133">Transmembrane helix</keyword>
<evidence type="ECO:0000256" key="2">
    <source>
        <dbReference type="ARBA" id="ARBA00022448"/>
    </source>
</evidence>
<evidence type="ECO:0000256" key="7">
    <source>
        <dbReference type="ARBA" id="ARBA00023065"/>
    </source>
</evidence>
<keyword evidence="9" id="KW-0739">Sodium transport</keyword>
<feature type="transmembrane region" description="Helical" evidence="10">
    <location>
        <begin position="377"/>
        <end position="403"/>
    </location>
</feature>
<feature type="transmembrane region" description="Helical" evidence="10">
    <location>
        <begin position="304"/>
        <end position="326"/>
    </location>
</feature>
<dbReference type="GO" id="GO:0015385">
    <property type="term" value="F:sodium:proton antiporter activity"/>
    <property type="evidence" value="ECO:0007669"/>
    <property type="project" value="InterPro"/>
</dbReference>
<organism evidence="12 13">
    <name type="scientific">Catellatospora coxensis</name>
    <dbReference type="NCBI Taxonomy" id="310354"/>
    <lineage>
        <taxon>Bacteria</taxon>
        <taxon>Bacillati</taxon>
        <taxon>Actinomycetota</taxon>
        <taxon>Actinomycetes</taxon>
        <taxon>Micromonosporales</taxon>
        <taxon>Micromonosporaceae</taxon>
        <taxon>Catellatospora</taxon>
    </lineage>
</organism>
<feature type="domain" description="Cation/H+ exchanger transmembrane" evidence="11">
    <location>
        <begin position="16"/>
        <end position="398"/>
    </location>
</feature>
<dbReference type="AlphaFoldDB" id="A0A8J3P5L6"/>
<evidence type="ECO:0000259" key="11">
    <source>
        <dbReference type="Pfam" id="PF00999"/>
    </source>
</evidence>
<proteinExistence type="predicted"/>
<evidence type="ECO:0000256" key="6">
    <source>
        <dbReference type="ARBA" id="ARBA00023053"/>
    </source>
</evidence>
<comment type="subcellular location">
    <subcellularLocation>
        <location evidence="1">Cell membrane</location>
        <topology evidence="1">Multi-pass membrane protein</topology>
    </subcellularLocation>
</comment>
<evidence type="ECO:0000256" key="1">
    <source>
        <dbReference type="ARBA" id="ARBA00004651"/>
    </source>
</evidence>
<keyword evidence="13" id="KW-1185">Reference proteome</keyword>
<feature type="transmembrane region" description="Helical" evidence="10">
    <location>
        <begin position="346"/>
        <end position="365"/>
    </location>
</feature>
<keyword evidence="7" id="KW-0406">Ion transport</keyword>
<dbReference type="Pfam" id="PF00999">
    <property type="entry name" value="Na_H_Exchanger"/>
    <property type="match status" value="1"/>
</dbReference>
<gene>
    <name evidence="12" type="ORF">Cco03nite_13090</name>
</gene>
<keyword evidence="8 10" id="KW-0472">Membrane</keyword>
<feature type="transmembrane region" description="Helical" evidence="10">
    <location>
        <begin position="184"/>
        <end position="206"/>
    </location>
</feature>
<dbReference type="EMBL" id="BONI01000008">
    <property type="protein sequence ID" value="GIG04609.1"/>
    <property type="molecule type" value="Genomic_DNA"/>
</dbReference>
<dbReference type="GO" id="GO:0005886">
    <property type="term" value="C:plasma membrane"/>
    <property type="evidence" value="ECO:0007669"/>
    <property type="project" value="UniProtKB-SubCell"/>
</dbReference>
<keyword evidence="6" id="KW-0915">Sodium</keyword>